<proteinExistence type="inferred from homology"/>
<organism evidence="6 7">
    <name type="scientific">Flavonifractor plautii 1_3_50AFAA</name>
    <dbReference type="NCBI Taxonomy" id="742738"/>
    <lineage>
        <taxon>Bacteria</taxon>
        <taxon>Bacillati</taxon>
        <taxon>Bacillota</taxon>
        <taxon>Clostridia</taxon>
        <taxon>Eubacteriales</taxon>
        <taxon>Oscillospiraceae</taxon>
        <taxon>Flavonifractor</taxon>
    </lineage>
</organism>
<evidence type="ECO:0000256" key="1">
    <source>
        <dbReference type="ARBA" id="ARBA00007257"/>
    </source>
</evidence>
<keyword evidence="3 4" id="KW-0732">Signal</keyword>
<feature type="domain" description="SpaA-like prealbumin fold" evidence="5">
    <location>
        <begin position="817"/>
        <end position="907"/>
    </location>
</feature>
<evidence type="ECO:0000313" key="6">
    <source>
        <dbReference type="EMBL" id="KGF54433.1"/>
    </source>
</evidence>
<dbReference type="PANTHER" id="PTHR36108:SF13">
    <property type="entry name" value="COLOSSIN-B-RELATED"/>
    <property type="match status" value="1"/>
</dbReference>
<dbReference type="Gene3D" id="2.60.40.10">
    <property type="entry name" value="Immunoglobulins"/>
    <property type="match status" value="12"/>
</dbReference>
<feature type="domain" description="SpaA-like prealbumin fold" evidence="5">
    <location>
        <begin position="1119"/>
        <end position="1201"/>
    </location>
</feature>
<feature type="chain" id="PRO_5001925440" description="SpaA-like prealbumin fold domain-containing protein" evidence="4">
    <location>
        <begin position="32"/>
        <end position="1663"/>
    </location>
</feature>
<keyword evidence="7" id="KW-1185">Reference proteome</keyword>
<gene>
    <name evidence="6" type="ORF">HMPREF9460_02822</name>
</gene>
<feature type="domain" description="SpaA-like prealbumin fold" evidence="5">
    <location>
        <begin position="1404"/>
        <end position="1480"/>
    </location>
</feature>
<feature type="domain" description="SpaA-like prealbumin fold" evidence="5">
    <location>
        <begin position="246"/>
        <end position="332"/>
    </location>
</feature>
<keyword evidence="2" id="KW-0964">Secreted</keyword>
<name>A0A096B4X2_FLAPL</name>
<evidence type="ECO:0000259" key="5">
    <source>
        <dbReference type="Pfam" id="PF17802"/>
    </source>
</evidence>
<dbReference type="Pfam" id="PF17802">
    <property type="entry name" value="SpaA"/>
    <property type="match status" value="11"/>
</dbReference>
<dbReference type="SUPFAM" id="SSF49478">
    <property type="entry name" value="Cna protein B-type domain"/>
    <property type="match status" value="3"/>
</dbReference>
<evidence type="ECO:0000256" key="2">
    <source>
        <dbReference type="ARBA" id="ARBA00022525"/>
    </source>
</evidence>
<accession>A0A096B4X2</accession>
<feature type="domain" description="SpaA-like prealbumin fold" evidence="5">
    <location>
        <begin position="1007"/>
        <end position="1103"/>
    </location>
</feature>
<dbReference type="InterPro" id="IPR013783">
    <property type="entry name" value="Ig-like_fold"/>
</dbReference>
<feature type="signal peptide" evidence="4">
    <location>
        <begin position="1"/>
        <end position="31"/>
    </location>
</feature>
<sequence>MRKICFPYKRMISMLLVLICMLGLLPTAALAADAPSSIKMEDCTHNGVHYESPSLGTCWLHQMTFDYNQKSTIGFCAEHGKGMGWSLEGQTWGKPKPITDPTVQTMMAYYYAHTTGVFTDQAHALGVDEVWGSDYSWTMNAWVQAIIWRYKAGLLADPATACAEELLCVYNNLEHTSYSSIDDLLDGMSFRDRTQYILDLGKQGVWGECTVYEYQYTGSSTSSHQAKDVQAIMIGNLDVTREKYDLTVKKVDATNPNKGLPGARFMVRSENGTYEQEIVTGSDGTYTIKGLDASTYSIVELEAPEGYQIDNAGPQYVALPNGSSRAVTVTFTDTPEVTSEGTIRKVDADDPTTGLAGAVIRIDGVDNSFTGTYTTGLGGYLTDVPWDTMPIGSFTATELTPPAGYSLSPDPDKVKQEFVWDGKHDVSLVFENDARVKIELLKLDDSDDPLPDAVFHVVKDGQIIATEKTDSSGRIVVPNVTEGMYAFIEKSVPAPMATLLEPVIVHVDQATVDGGGTVKVTAKDQRLPNLTIWKRDGSDENTVIPGTVFEVKGIHSGFHTDVTTGEDGKAVLTALPVDSFEVTEKSVPAPYVIGEEPTQTIWLGPGDEKELIFTNEKQPLLTIAKSDADDPTIKIPGTVFLVEGIDSDYKDEWTTGEDGTVSKRVDPGSYEITEKSVPSPYYISETESERVQAISLNAGDEKTISFENHKRPFIEIIKENEITHDPIENVKMQVWYASNNTATGEYNDLGVYYTDSEGRIVLSKPDISLRDGWYRVKELEPAPGFALPDEDTQEAFIPAGGSHTFRFEDRPLSAICVWKYDSKTGAALSGCWFQVRYLSGNASGSGGTVIGTYQTSENGSFTVTGCKAGTYIIEELSSDGSHVIDTPPQTVYLSGKDQEVVKVHFGNSPKGALLVTKISDDEKKEPLSDVEFLVTTSDGTLVGDANGKFVTDSSGSFLVENQDPGTVLVVRETRAKPGYLLDDTPQTAEIKAGQTVSLQFRNQPLGNLIIHKLSGADKKTPLKGAQFKITYADGSFLPDENGQLSSNGLYWSNSEGQIILSGVTGTVVVTEVQSVPGYTIDEDTRSQTVVVNPDDTQHLYFYNDPEKTLVLQKYIYDGKKNDQPLAGVEFLVTDSTGAYIGPDNGRYVSDSKGRVVITGLTAGMTITAKEVSTVAGYVLDSTPQTIEISEGDEVQTLYFYNKPEGGVEFTKVSAADKTERIPDTTFEVRKVSDDALVDTVTTGKDGKVYLPLEAGDYYAVETNCPSSFRLDAAPIYFTVEDGQVTRETVTNQPISGILIHKVDPDGEGIPGAVFLLYDSNKKPIGQYTSDDRGYVYIDDLTSSGRFYLRELENEGYIVDDQLKTVYVQAGKVTEVEWENTPITGQIQITKTSEDYNSMNGWPAGTPIPNTEFEIYNARTGRLVDTIRTDKNGVAVSKPLPLARYKIIESRAADFYSLDKTPIEAEIEHEGQIVKAAMTNKSLYTNVSIKKTGYVEVMPGQQIRYDLSGIANNSTTSLTSFYWRDTLPTQAVRLDKLVTGTYNVPGNYKVVYKTNLSGDTWRVLADNLSTQQLYVLDASPAALGLASNEYVTQFMVSFGVVPANFRQVEVPRVYCNVVSWATGGSQFTNQADTGGVYDGQWIMATSRWVTKVYKPSNPLPRTGY</sequence>
<dbReference type="EMBL" id="ADLO01000088">
    <property type="protein sequence ID" value="KGF54433.1"/>
    <property type="molecule type" value="Genomic_DNA"/>
</dbReference>
<dbReference type="HOGENOM" id="CLU_000888_1_0_9"/>
<comment type="similarity">
    <text evidence="1">Belongs to the serine-aspartate repeat-containing protein (SDr) family.</text>
</comment>
<comment type="caution">
    <text evidence="6">The sequence shown here is derived from an EMBL/GenBank/DDBJ whole genome shotgun (WGS) entry which is preliminary data.</text>
</comment>
<evidence type="ECO:0000313" key="7">
    <source>
        <dbReference type="Proteomes" id="UP000029585"/>
    </source>
</evidence>
<dbReference type="Proteomes" id="UP000029585">
    <property type="component" value="Unassembled WGS sequence"/>
</dbReference>
<feature type="domain" description="SpaA-like prealbumin fold" evidence="5">
    <location>
        <begin position="1206"/>
        <end position="1292"/>
    </location>
</feature>
<feature type="domain" description="SpaA-like prealbumin fold" evidence="5">
    <location>
        <begin position="437"/>
        <end position="511"/>
    </location>
</feature>
<feature type="domain" description="SpaA-like prealbumin fold" evidence="5">
    <location>
        <begin position="1297"/>
        <end position="1380"/>
    </location>
</feature>
<evidence type="ECO:0000256" key="3">
    <source>
        <dbReference type="ARBA" id="ARBA00022729"/>
    </source>
</evidence>
<dbReference type="PANTHER" id="PTHR36108">
    <property type="entry name" value="COLOSSIN-B-RELATED"/>
    <property type="match status" value="1"/>
</dbReference>
<evidence type="ECO:0000256" key="4">
    <source>
        <dbReference type="SAM" id="SignalP"/>
    </source>
</evidence>
<dbReference type="PATRIC" id="fig|742738.3.peg.2901"/>
<protein>
    <recommendedName>
        <fullName evidence="5">SpaA-like prealbumin fold domain-containing protein</fullName>
    </recommendedName>
</protein>
<reference evidence="6 7" key="1">
    <citation type="submission" date="2011-08" db="EMBL/GenBank/DDBJ databases">
        <title>The Genome Sequence of Clostridium orbiscindens 1_3_50AFAA.</title>
        <authorList>
            <consortium name="The Broad Institute Genome Sequencing Platform"/>
            <person name="Earl A."/>
            <person name="Ward D."/>
            <person name="Feldgarden M."/>
            <person name="Gevers D."/>
            <person name="Daigneault M."/>
            <person name="Strauss J."/>
            <person name="Allen-Vercoe E."/>
            <person name="Young S.K."/>
            <person name="Zeng Q."/>
            <person name="Gargeya S."/>
            <person name="Fitzgerald M."/>
            <person name="Haas B."/>
            <person name="Abouelleil A."/>
            <person name="Alvarado L."/>
            <person name="Arachchi H.M."/>
            <person name="Berlin A."/>
            <person name="Brown A."/>
            <person name="Chapman S.B."/>
            <person name="Chen Z."/>
            <person name="Dunbar C."/>
            <person name="Freedman E."/>
            <person name="Gearin G."/>
            <person name="Gellesch M."/>
            <person name="Goldberg J."/>
            <person name="Griggs A."/>
            <person name="Gujja S."/>
            <person name="Heiman D."/>
            <person name="Howarth C."/>
            <person name="Larson L."/>
            <person name="Lui A."/>
            <person name="MacDonald P.J.P."/>
            <person name="Montmayeur A."/>
            <person name="Murphy C."/>
            <person name="Neiman D."/>
            <person name="Pearson M."/>
            <person name="Priest M."/>
            <person name="Roberts A."/>
            <person name="Saif S."/>
            <person name="Shea T."/>
            <person name="Shenoy N."/>
            <person name="Sisk P."/>
            <person name="Stolte C."/>
            <person name="Sykes S."/>
            <person name="Wortman J."/>
            <person name="Nusbaum C."/>
            <person name="Birren B."/>
        </authorList>
    </citation>
    <scope>NUCLEOTIDE SEQUENCE [LARGE SCALE GENOMIC DNA]</scope>
    <source>
        <strain evidence="6 7">1_3_50AFAA</strain>
    </source>
</reference>
<dbReference type="RefSeq" id="WP_044942041.1">
    <property type="nucleotide sequence ID" value="NZ_KN174164.1"/>
</dbReference>
<feature type="domain" description="SpaA-like prealbumin fold" evidence="5">
    <location>
        <begin position="531"/>
        <end position="598"/>
    </location>
</feature>
<dbReference type="InterPro" id="IPR041033">
    <property type="entry name" value="SpaA_PFL_dom_1"/>
</dbReference>
<feature type="domain" description="SpaA-like prealbumin fold" evidence="5">
    <location>
        <begin position="915"/>
        <end position="1003"/>
    </location>
</feature>
<dbReference type="eggNOG" id="COG4932">
    <property type="taxonomic scope" value="Bacteria"/>
</dbReference>
<feature type="domain" description="SpaA-like prealbumin fold" evidence="5">
    <location>
        <begin position="622"/>
        <end position="687"/>
    </location>
</feature>